<comment type="caution">
    <text evidence="3">The sequence shown here is derived from an EMBL/GenBank/DDBJ whole genome shotgun (WGS) entry which is preliminary data.</text>
</comment>
<dbReference type="InterPro" id="IPR036291">
    <property type="entry name" value="NAD(P)-bd_dom_sf"/>
</dbReference>
<evidence type="ECO:0000313" key="3">
    <source>
        <dbReference type="EMBL" id="TXF90884.1"/>
    </source>
</evidence>
<gene>
    <name evidence="3" type="ORF">FUA23_03550</name>
</gene>
<evidence type="ECO:0000313" key="4">
    <source>
        <dbReference type="Proteomes" id="UP000321907"/>
    </source>
</evidence>
<dbReference type="Proteomes" id="UP000321907">
    <property type="component" value="Unassembled WGS sequence"/>
</dbReference>
<sequence>MNIILTGSTGMVGKSVLLECLDSPAVNRVMLINRNPLGKEHPKLIEVLHQDFTDFTPLQQQIRDFSPQACFHCMGVSSVGMNEETYSRLTLQVTKSLADVVYTIAPQTVFTYVSGEGTDETEKGNIMWARVKGATENYVLNKGFGDAYAFRIGAVIPERGVKSSTGWVNAVYTITKPLHGWLKGFSSVVSSSQLGQAMILVAQQPTQVKRLENKDIKRLVA</sequence>
<dbReference type="AlphaFoldDB" id="A0A5C7FJQ9"/>
<dbReference type="InterPro" id="IPR001509">
    <property type="entry name" value="Epimerase_deHydtase"/>
</dbReference>
<dbReference type="SUPFAM" id="SSF51735">
    <property type="entry name" value="NAD(P)-binding Rossmann-fold domains"/>
    <property type="match status" value="1"/>
</dbReference>
<comment type="subcellular location">
    <subcellularLocation>
        <location evidence="1">Membrane</location>
    </subcellularLocation>
</comment>
<reference evidence="3 4" key="1">
    <citation type="submission" date="2019-08" db="EMBL/GenBank/DDBJ databases">
        <title>Lewinella sp. strain SSH13 Genome sequencing and assembly.</title>
        <authorList>
            <person name="Kim I."/>
        </authorList>
    </citation>
    <scope>NUCLEOTIDE SEQUENCE [LARGE SCALE GENOMIC DNA]</scope>
    <source>
        <strain evidence="3 4">SSH13</strain>
    </source>
</reference>
<evidence type="ECO:0000259" key="2">
    <source>
        <dbReference type="Pfam" id="PF01370"/>
    </source>
</evidence>
<dbReference type="Gene3D" id="3.40.50.720">
    <property type="entry name" value="NAD(P)-binding Rossmann-like Domain"/>
    <property type="match status" value="1"/>
</dbReference>
<feature type="domain" description="NAD-dependent epimerase/dehydratase" evidence="2">
    <location>
        <begin position="3"/>
        <end position="114"/>
    </location>
</feature>
<dbReference type="RefSeq" id="WP_147929342.1">
    <property type="nucleotide sequence ID" value="NZ_VOXD01000004.1"/>
</dbReference>
<dbReference type="EMBL" id="VOXD01000004">
    <property type="protein sequence ID" value="TXF90884.1"/>
    <property type="molecule type" value="Genomic_DNA"/>
</dbReference>
<dbReference type="PANTHER" id="PTHR14097">
    <property type="entry name" value="OXIDOREDUCTASE HTATIP2"/>
    <property type="match status" value="1"/>
</dbReference>
<accession>A0A5C7FJQ9</accession>
<evidence type="ECO:0000256" key="1">
    <source>
        <dbReference type="ARBA" id="ARBA00004370"/>
    </source>
</evidence>
<protein>
    <submittedName>
        <fullName evidence="3">NAD-dependent epimerase/dehydratase family protein</fullName>
    </submittedName>
</protein>
<proteinExistence type="predicted"/>
<dbReference type="GO" id="GO:0016020">
    <property type="term" value="C:membrane"/>
    <property type="evidence" value="ECO:0007669"/>
    <property type="project" value="UniProtKB-SubCell"/>
</dbReference>
<dbReference type="Pfam" id="PF01370">
    <property type="entry name" value="Epimerase"/>
    <property type="match status" value="1"/>
</dbReference>
<dbReference type="OrthoDB" id="9798632at2"/>
<keyword evidence="4" id="KW-1185">Reference proteome</keyword>
<name>A0A5C7FJQ9_9BACT</name>
<organism evidence="3 4">
    <name type="scientific">Neolewinella aurantiaca</name>
    <dbReference type="NCBI Taxonomy" id="2602767"/>
    <lineage>
        <taxon>Bacteria</taxon>
        <taxon>Pseudomonadati</taxon>
        <taxon>Bacteroidota</taxon>
        <taxon>Saprospiria</taxon>
        <taxon>Saprospirales</taxon>
        <taxon>Lewinellaceae</taxon>
        <taxon>Neolewinella</taxon>
    </lineage>
</organism>
<dbReference type="PANTHER" id="PTHR14097:SF8">
    <property type="entry name" value="NAD(P)-BINDING DOMAIN-CONTAINING PROTEIN"/>
    <property type="match status" value="1"/>
</dbReference>